<evidence type="ECO:0000256" key="4">
    <source>
        <dbReference type="ARBA" id="ARBA00022695"/>
    </source>
</evidence>
<dbReference type="InterPro" id="IPR027417">
    <property type="entry name" value="P-loop_NTPase"/>
</dbReference>
<evidence type="ECO:0000313" key="15">
    <source>
        <dbReference type="Proteomes" id="UP000563601"/>
    </source>
</evidence>
<evidence type="ECO:0000256" key="2">
    <source>
        <dbReference type="ARBA" id="ARBA00017703"/>
    </source>
</evidence>
<dbReference type="GO" id="GO:0009360">
    <property type="term" value="C:DNA polymerase III complex"/>
    <property type="evidence" value="ECO:0007669"/>
    <property type="project" value="UniProtKB-UniRule"/>
</dbReference>
<dbReference type="PANTHER" id="PTHR34388">
    <property type="entry name" value="DNA POLYMERASE III SUBUNIT DELTA"/>
    <property type="match status" value="1"/>
</dbReference>
<sequence length="334" mass="36997">MARINPRQLPQNLRQGLAPIYVVTGDEPLLVQECCDSIRDAARKQGFNERELLHGEHNFDWGQLLSAAGSMSLFADKKIIELRLPGGKPGDKGSKALQEFASMANEETLLLLVLPRLDRSQLNSKWVKALDAKGVLIQIWPVDASEMPRWIHQRLRSAGLEAEPEAIQILAERVEGNLLAASQEIEKLKLLANDSVITAETMNNAVASSARYDVFGLIDKALAADAAGAVRTLQGLRAEGVEAPVVLWAIAREIRTLLETQEKLDQGQPINRLVRIQKRQPLVQSACQRLRPRHLENFLLRARAVDNAIKGGKEMDPWAGLLELTLNLSGKRSI</sequence>
<organism evidence="12 15">
    <name type="scientific">Microbulbifer hydrolyticus</name>
    <dbReference type="NCBI Taxonomy" id="48074"/>
    <lineage>
        <taxon>Bacteria</taxon>
        <taxon>Pseudomonadati</taxon>
        <taxon>Pseudomonadota</taxon>
        <taxon>Gammaproteobacteria</taxon>
        <taxon>Cellvibrionales</taxon>
        <taxon>Microbulbiferaceae</taxon>
        <taxon>Microbulbifer</taxon>
    </lineage>
</organism>
<dbReference type="SUPFAM" id="SSF48019">
    <property type="entry name" value="post-AAA+ oligomerization domain-like"/>
    <property type="match status" value="1"/>
</dbReference>
<dbReference type="Proteomes" id="UP000464675">
    <property type="component" value="Chromosome"/>
</dbReference>
<dbReference type="InterPro" id="IPR048466">
    <property type="entry name" value="DNA_pol3_delta-like_C"/>
</dbReference>
<dbReference type="Pfam" id="PF06144">
    <property type="entry name" value="DNA_pol3_delta"/>
    <property type="match status" value="1"/>
</dbReference>
<evidence type="ECO:0000256" key="1">
    <source>
        <dbReference type="ARBA" id="ARBA00012417"/>
    </source>
</evidence>
<dbReference type="EMBL" id="JACHHR010000003">
    <property type="protein sequence ID" value="MBB5212086.1"/>
    <property type="molecule type" value="Genomic_DNA"/>
</dbReference>
<keyword evidence="3 12" id="KW-0808">Transferase</keyword>
<dbReference type="InterPro" id="IPR005790">
    <property type="entry name" value="DNA_polIII_delta"/>
</dbReference>
<dbReference type="RefSeq" id="WP_161859075.1">
    <property type="nucleotide sequence ID" value="NZ_CP047491.1"/>
</dbReference>
<evidence type="ECO:0000256" key="7">
    <source>
        <dbReference type="ARBA" id="ARBA00034754"/>
    </source>
</evidence>
<keyword evidence="5" id="KW-0235">DNA replication</keyword>
<dbReference type="SUPFAM" id="SSF52540">
    <property type="entry name" value="P-loop containing nucleoside triphosphate hydrolases"/>
    <property type="match status" value="1"/>
</dbReference>
<evidence type="ECO:0000256" key="8">
    <source>
        <dbReference type="ARBA" id="ARBA00049244"/>
    </source>
</evidence>
<dbReference type="EC" id="2.7.7.7" evidence="1 9"/>
<keyword evidence="14" id="KW-1185">Reference proteome</keyword>
<dbReference type="Gene3D" id="3.40.50.300">
    <property type="entry name" value="P-loop containing nucleotide triphosphate hydrolases"/>
    <property type="match status" value="1"/>
</dbReference>
<protein>
    <recommendedName>
        <fullName evidence="2 9">DNA polymerase III subunit delta</fullName>
        <ecNumber evidence="1 9">2.7.7.7</ecNumber>
    </recommendedName>
</protein>
<keyword evidence="6" id="KW-0239">DNA-directed DNA polymerase</keyword>
<evidence type="ECO:0000313" key="13">
    <source>
        <dbReference type="EMBL" id="QHQ39761.1"/>
    </source>
</evidence>
<dbReference type="OrthoDB" id="9770982at2"/>
<dbReference type="AlphaFoldDB" id="A0A6P1TD78"/>
<evidence type="ECO:0000256" key="3">
    <source>
        <dbReference type="ARBA" id="ARBA00022679"/>
    </source>
</evidence>
<name>A0A6P1TD78_9GAMM</name>
<comment type="catalytic activity">
    <reaction evidence="8">
        <text>DNA(n) + a 2'-deoxyribonucleoside 5'-triphosphate = DNA(n+1) + diphosphate</text>
        <dbReference type="Rhea" id="RHEA:22508"/>
        <dbReference type="Rhea" id="RHEA-COMP:17339"/>
        <dbReference type="Rhea" id="RHEA-COMP:17340"/>
        <dbReference type="ChEBI" id="CHEBI:33019"/>
        <dbReference type="ChEBI" id="CHEBI:61560"/>
        <dbReference type="ChEBI" id="CHEBI:173112"/>
        <dbReference type="EC" id="2.7.7.7"/>
    </reaction>
</comment>
<proteinExistence type="inferred from homology"/>
<dbReference type="PANTHER" id="PTHR34388:SF1">
    <property type="entry name" value="DNA POLYMERASE III SUBUNIT DELTA"/>
    <property type="match status" value="1"/>
</dbReference>
<dbReference type="NCBIfam" id="TIGR01128">
    <property type="entry name" value="holA"/>
    <property type="match status" value="1"/>
</dbReference>
<accession>A0A6P1TD78</accession>
<dbReference type="InterPro" id="IPR010372">
    <property type="entry name" value="DNA_pol3_delta_N"/>
</dbReference>
<dbReference type="GO" id="GO:0003677">
    <property type="term" value="F:DNA binding"/>
    <property type="evidence" value="ECO:0007669"/>
    <property type="project" value="InterPro"/>
</dbReference>
<dbReference type="GO" id="GO:0003887">
    <property type="term" value="F:DNA-directed DNA polymerase activity"/>
    <property type="evidence" value="ECO:0007669"/>
    <property type="project" value="UniProtKB-UniRule"/>
</dbReference>
<reference evidence="13 14" key="1">
    <citation type="submission" date="2020-01" db="EMBL/GenBank/DDBJ databases">
        <title>The possibility of degradation of plastic by Microbulbifer hydrolyticus IRE-31.</title>
        <authorList>
            <person name="Liu L."/>
        </authorList>
    </citation>
    <scope>NUCLEOTIDE SEQUENCE [LARGE SCALE GENOMIC DNA]</scope>
    <source>
        <strain evidence="13 14">IRE-31</strain>
    </source>
</reference>
<reference evidence="12 15" key="2">
    <citation type="submission" date="2020-08" db="EMBL/GenBank/DDBJ databases">
        <title>Genomic Encyclopedia of Type Strains, Phase IV (KMG-IV): sequencing the most valuable type-strain genomes for metagenomic binning, comparative biology and taxonomic classification.</title>
        <authorList>
            <person name="Goeker M."/>
        </authorList>
    </citation>
    <scope>NUCLEOTIDE SEQUENCE [LARGE SCALE GENOMIC DNA]</scope>
    <source>
        <strain evidence="12 15">DSM 11525</strain>
    </source>
</reference>
<evidence type="ECO:0000259" key="10">
    <source>
        <dbReference type="Pfam" id="PF06144"/>
    </source>
</evidence>
<dbReference type="Proteomes" id="UP000563601">
    <property type="component" value="Unassembled WGS sequence"/>
</dbReference>
<feature type="domain" description="DNA polymerase III delta subunit-like C-terminal" evidence="11">
    <location>
        <begin position="213"/>
        <end position="314"/>
    </location>
</feature>
<comment type="similarity">
    <text evidence="7">Belongs to the DNA polymerase HolA subunit family.</text>
</comment>
<evidence type="ECO:0000313" key="14">
    <source>
        <dbReference type="Proteomes" id="UP000464675"/>
    </source>
</evidence>
<evidence type="ECO:0000259" key="11">
    <source>
        <dbReference type="Pfam" id="PF21694"/>
    </source>
</evidence>
<evidence type="ECO:0000256" key="5">
    <source>
        <dbReference type="ARBA" id="ARBA00022705"/>
    </source>
</evidence>
<dbReference type="CDD" id="cd18138">
    <property type="entry name" value="HLD_clamp_pol_III_delta"/>
    <property type="match status" value="1"/>
</dbReference>
<dbReference type="GO" id="GO:0006261">
    <property type="term" value="P:DNA-templated DNA replication"/>
    <property type="evidence" value="ECO:0007669"/>
    <property type="project" value="TreeGrafter"/>
</dbReference>
<evidence type="ECO:0000313" key="12">
    <source>
        <dbReference type="EMBL" id="MBB5212086.1"/>
    </source>
</evidence>
<evidence type="ECO:0000256" key="6">
    <source>
        <dbReference type="ARBA" id="ARBA00022932"/>
    </source>
</evidence>
<feature type="domain" description="DNA polymerase III delta N-terminal" evidence="10">
    <location>
        <begin position="21"/>
        <end position="138"/>
    </location>
</feature>
<dbReference type="EMBL" id="CP047491">
    <property type="protein sequence ID" value="QHQ39761.1"/>
    <property type="molecule type" value="Genomic_DNA"/>
</dbReference>
<keyword evidence="4 12" id="KW-0548">Nucleotidyltransferase</keyword>
<evidence type="ECO:0000256" key="9">
    <source>
        <dbReference type="NCBIfam" id="TIGR01128"/>
    </source>
</evidence>
<dbReference type="Gene3D" id="1.20.272.10">
    <property type="match status" value="1"/>
</dbReference>
<gene>
    <name evidence="13" type="ORF">GTQ55_12725</name>
    <name evidence="12" type="ORF">HNQ53_002311</name>
</gene>
<dbReference type="Gene3D" id="1.10.8.60">
    <property type="match status" value="1"/>
</dbReference>
<dbReference type="Pfam" id="PF21694">
    <property type="entry name" value="DNA_pol3_delta_C"/>
    <property type="match status" value="1"/>
</dbReference>
<dbReference type="InterPro" id="IPR008921">
    <property type="entry name" value="DNA_pol3_clamp-load_cplx_C"/>
</dbReference>